<reference evidence="2 3" key="1">
    <citation type="submission" date="2024-08" db="EMBL/GenBank/DDBJ databases">
        <title>Whole-genome sequencing of halo(alkali)philic microorganisms from hypersaline lakes.</title>
        <authorList>
            <person name="Sorokin D.Y."/>
            <person name="Merkel A.Y."/>
            <person name="Messina E."/>
            <person name="Yakimov M."/>
        </authorList>
    </citation>
    <scope>NUCLEOTIDE SEQUENCE [LARGE SCALE GENOMIC DNA]</scope>
    <source>
        <strain evidence="2 3">AB-hyl4</strain>
    </source>
</reference>
<feature type="compositionally biased region" description="Low complexity" evidence="1">
    <location>
        <begin position="158"/>
        <end position="174"/>
    </location>
</feature>
<accession>A0ABV4U1T7</accession>
<dbReference type="EMBL" id="JBGUBD010000001">
    <property type="protein sequence ID" value="MFA9477130.1"/>
    <property type="molecule type" value="Genomic_DNA"/>
</dbReference>
<gene>
    <name evidence="2" type="ORF">ACERK3_02365</name>
</gene>
<keyword evidence="3" id="KW-1185">Reference proteome</keyword>
<dbReference type="RefSeq" id="WP_425344051.1">
    <property type="nucleotide sequence ID" value="NZ_JBGUBD010000001.1"/>
</dbReference>
<evidence type="ECO:0008006" key="4">
    <source>
        <dbReference type="Google" id="ProtNLM"/>
    </source>
</evidence>
<evidence type="ECO:0000313" key="2">
    <source>
        <dbReference type="EMBL" id="MFA9477130.1"/>
    </source>
</evidence>
<evidence type="ECO:0000256" key="1">
    <source>
        <dbReference type="SAM" id="MobiDB-lite"/>
    </source>
</evidence>
<feature type="region of interest" description="Disordered" evidence="1">
    <location>
        <begin position="129"/>
        <end position="178"/>
    </location>
</feature>
<dbReference type="Proteomes" id="UP001575105">
    <property type="component" value="Unassembled WGS sequence"/>
</dbReference>
<name>A0ABV4U1T7_9BACT</name>
<protein>
    <recommendedName>
        <fullName evidence="4">Transposase IS200-like domain-containing protein</fullName>
    </recommendedName>
</protein>
<comment type="caution">
    <text evidence="2">The sequence shown here is derived from an EMBL/GenBank/DDBJ whole genome shotgun (WGS) entry which is preliminary data.</text>
</comment>
<feature type="compositionally biased region" description="Gly residues" evidence="1">
    <location>
        <begin position="146"/>
        <end position="157"/>
    </location>
</feature>
<evidence type="ECO:0000313" key="3">
    <source>
        <dbReference type="Proteomes" id="UP001575105"/>
    </source>
</evidence>
<sequence>MPAPWNNWYHCMGNTYGTWLPGDPRGFRTRHHREHVEGDYKFPPPPGIYDDLFERSKQLLKRPTVYFPAELRPAVCRLFADTLRDDYKAEVVELSVGGIHYHLLARFVPVGMDPYEHLENLGIKLTHARKNVSDSKGAHTPKAPPRGGGGPRPGGRGLSARGRSTGGHSTRGLSAYDHDPVPRRILGLARSWVTHELKQRGHFCDVPAGLWARRPKVEPIRNRGHQLAAVNYIRRHATQHGAVFSQLL</sequence>
<organism evidence="2 3">
    <name type="scientific">Natronomicrosphaera hydrolytica</name>
    <dbReference type="NCBI Taxonomy" id="3242702"/>
    <lineage>
        <taxon>Bacteria</taxon>
        <taxon>Pseudomonadati</taxon>
        <taxon>Planctomycetota</taxon>
        <taxon>Phycisphaerae</taxon>
        <taxon>Phycisphaerales</taxon>
        <taxon>Phycisphaeraceae</taxon>
        <taxon>Natronomicrosphaera</taxon>
    </lineage>
</organism>
<proteinExistence type="predicted"/>